<accession>A0A4Z0GQG7</accession>
<dbReference type="PANTHER" id="PTHR43685:SF5">
    <property type="entry name" value="GLYCOSYLTRANSFERASE EPSE-RELATED"/>
    <property type="match status" value="1"/>
</dbReference>
<dbReference type="Pfam" id="PF00535">
    <property type="entry name" value="Glycos_transf_2"/>
    <property type="match status" value="1"/>
</dbReference>
<evidence type="ECO:0000313" key="5">
    <source>
        <dbReference type="EMBL" id="TGA98751.1"/>
    </source>
</evidence>
<protein>
    <submittedName>
        <fullName evidence="5">Glycosyltransferase</fullName>
    </submittedName>
</protein>
<evidence type="ECO:0000256" key="3">
    <source>
        <dbReference type="ARBA" id="ARBA00022679"/>
    </source>
</evidence>
<dbReference type="Gene3D" id="3.90.550.10">
    <property type="entry name" value="Spore Coat Polysaccharide Biosynthesis Protein SpsA, Chain A"/>
    <property type="match status" value="1"/>
</dbReference>
<keyword evidence="6" id="KW-1185">Reference proteome</keyword>
<sequence>MELSVVTAVYNGEAHLEEAVHSILNQTLNDFEYIIVNDGSNDRTREILDRLTDPRVKVIHSEMNNGAANALNTGIHEARGEWIALQDADDVSIEHRLQRQLDYIKSHPEFAAVGALIQCISGEESIDPDFLKMESFFFNAKDPERFRDEQFYSTPICHGTGFFSKSAFQNIGGYDPNFKIAYDYDLWSRMFEEGEIGRVPEILYQYRVRTHSLAHTNRIETTCEVLLSTFKSIVKVKFGHLNRIPKLLLLGSQKEIAFYKEKIASRNRYSEMLFLEQKMSAIKKAYSLYRFHKIDGIVLASNSQADRSFRYFVSKGLSFGSQVFKVWIPDELS</sequence>
<dbReference type="OrthoDB" id="9815829at2"/>
<keyword evidence="3 5" id="KW-0808">Transferase</keyword>
<comment type="caution">
    <text evidence="5">The sequence shown here is derived from an EMBL/GenBank/DDBJ whole genome shotgun (WGS) entry which is preliminary data.</text>
</comment>
<dbReference type="GO" id="GO:0016757">
    <property type="term" value="F:glycosyltransferase activity"/>
    <property type="evidence" value="ECO:0007669"/>
    <property type="project" value="UniProtKB-KW"/>
</dbReference>
<reference evidence="5 6" key="1">
    <citation type="journal article" date="2015" name="Int. J. Syst. Evol. Microbiol.">
        <title>Sporolactobacillus shoreae sp. nov. and Sporolactobacillus spathodeae sp. nov., two spore-forming lactic acid bacteria isolated from tree barks in Thailand.</title>
        <authorList>
            <person name="Thamacharoensuk T."/>
            <person name="Kitahara M."/>
            <person name="Ohkuma M."/>
            <person name="Thongchul N."/>
            <person name="Tanasupawat S."/>
        </authorList>
    </citation>
    <scope>NUCLEOTIDE SEQUENCE [LARGE SCALE GENOMIC DNA]</scope>
    <source>
        <strain evidence="5 6">BK92</strain>
    </source>
</reference>
<keyword evidence="2" id="KW-0328">Glycosyltransferase</keyword>
<organism evidence="5 6">
    <name type="scientific">Sporolactobacillus shoreae</name>
    <dbReference type="NCBI Taxonomy" id="1465501"/>
    <lineage>
        <taxon>Bacteria</taxon>
        <taxon>Bacillati</taxon>
        <taxon>Bacillota</taxon>
        <taxon>Bacilli</taxon>
        <taxon>Bacillales</taxon>
        <taxon>Sporolactobacillaceae</taxon>
        <taxon>Sporolactobacillus</taxon>
    </lineage>
</organism>
<evidence type="ECO:0000259" key="4">
    <source>
        <dbReference type="Pfam" id="PF00535"/>
    </source>
</evidence>
<evidence type="ECO:0000256" key="2">
    <source>
        <dbReference type="ARBA" id="ARBA00022676"/>
    </source>
</evidence>
<dbReference type="SUPFAM" id="SSF53448">
    <property type="entry name" value="Nucleotide-diphospho-sugar transferases"/>
    <property type="match status" value="1"/>
</dbReference>
<evidence type="ECO:0000256" key="1">
    <source>
        <dbReference type="ARBA" id="ARBA00006739"/>
    </source>
</evidence>
<dbReference type="Proteomes" id="UP000298347">
    <property type="component" value="Unassembled WGS sequence"/>
</dbReference>
<dbReference type="EMBL" id="SRJD01000006">
    <property type="protein sequence ID" value="TGA98751.1"/>
    <property type="molecule type" value="Genomic_DNA"/>
</dbReference>
<dbReference type="InterPro" id="IPR029044">
    <property type="entry name" value="Nucleotide-diphossugar_trans"/>
</dbReference>
<proteinExistence type="inferred from homology"/>
<dbReference type="AlphaFoldDB" id="A0A4Z0GQG7"/>
<feature type="domain" description="Glycosyltransferase 2-like" evidence="4">
    <location>
        <begin position="4"/>
        <end position="171"/>
    </location>
</feature>
<name>A0A4Z0GQG7_9BACL</name>
<evidence type="ECO:0000313" key="6">
    <source>
        <dbReference type="Proteomes" id="UP000298347"/>
    </source>
</evidence>
<dbReference type="PANTHER" id="PTHR43685">
    <property type="entry name" value="GLYCOSYLTRANSFERASE"/>
    <property type="match status" value="1"/>
</dbReference>
<dbReference type="InterPro" id="IPR050834">
    <property type="entry name" value="Glycosyltransf_2"/>
</dbReference>
<comment type="similarity">
    <text evidence="1">Belongs to the glycosyltransferase 2 family.</text>
</comment>
<gene>
    <name evidence="5" type="ORF">E4665_07625</name>
</gene>
<dbReference type="InterPro" id="IPR001173">
    <property type="entry name" value="Glyco_trans_2-like"/>
</dbReference>